<dbReference type="InterPro" id="IPR051127">
    <property type="entry name" value="Fungal_SecMet_Regulators"/>
</dbReference>
<dbReference type="SMART" id="SM00906">
    <property type="entry name" value="Fungal_trans"/>
    <property type="match status" value="1"/>
</dbReference>
<dbReference type="PANTHER" id="PTHR47424">
    <property type="entry name" value="REGULATORY PROTEIN GAL4"/>
    <property type="match status" value="1"/>
</dbReference>
<proteinExistence type="predicted"/>
<dbReference type="SUPFAM" id="SSF57701">
    <property type="entry name" value="Zn2/Cys6 DNA-binding domain"/>
    <property type="match status" value="1"/>
</dbReference>
<dbReference type="InterPro" id="IPR036864">
    <property type="entry name" value="Zn2-C6_fun-type_DNA-bd_sf"/>
</dbReference>
<dbReference type="GO" id="GO:0000435">
    <property type="term" value="P:positive regulation of transcription from RNA polymerase II promoter by galactose"/>
    <property type="evidence" value="ECO:0007669"/>
    <property type="project" value="TreeGrafter"/>
</dbReference>
<feature type="compositionally biased region" description="Basic and acidic residues" evidence="6">
    <location>
        <begin position="88"/>
        <end position="102"/>
    </location>
</feature>
<dbReference type="GO" id="GO:0005634">
    <property type="term" value="C:nucleus"/>
    <property type="evidence" value="ECO:0007669"/>
    <property type="project" value="TreeGrafter"/>
</dbReference>
<dbReference type="GO" id="GO:0000978">
    <property type="term" value="F:RNA polymerase II cis-regulatory region sequence-specific DNA binding"/>
    <property type="evidence" value="ECO:0007669"/>
    <property type="project" value="TreeGrafter"/>
</dbReference>
<dbReference type="CDD" id="cd12148">
    <property type="entry name" value="fungal_TF_MHR"/>
    <property type="match status" value="1"/>
</dbReference>
<organism evidence="8 9">
    <name type="scientific">Aspergillus calidoustus</name>
    <dbReference type="NCBI Taxonomy" id="454130"/>
    <lineage>
        <taxon>Eukaryota</taxon>
        <taxon>Fungi</taxon>
        <taxon>Dikarya</taxon>
        <taxon>Ascomycota</taxon>
        <taxon>Pezizomycotina</taxon>
        <taxon>Eurotiomycetes</taxon>
        <taxon>Eurotiomycetidae</taxon>
        <taxon>Eurotiales</taxon>
        <taxon>Aspergillaceae</taxon>
        <taxon>Aspergillus</taxon>
        <taxon>Aspergillus subgen. Nidulantes</taxon>
    </lineage>
</organism>
<dbReference type="OrthoDB" id="424974at2759"/>
<keyword evidence="9" id="KW-1185">Reference proteome</keyword>
<dbReference type="Proteomes" id="UP000054771">
    <property type="component" value="Unassembled WGS sequence"/>
</dbReference>
<evidence type="ECO:0000256" key="6">
    <source>
        <dbReference type="SAM" id="MobiDB-lite"/>
    </source>
</evidence>
<evidence type="ECO:0000313" key="8">
    <source>
        <dbReference type="EMBL" id="CEL06508.1"/>
    </source>
</evidence>
<dbReference type="AlphaFoldDB" id="A0A0U5CB31"/>
<accession>A0A0U5CB31</accession>
<keyword evidence="1" id="KW-0479">Metal-binding</keyword>
<keyword evidence="2" id="KW-0805">Transcription regulation</keyword>
<feature type="compositionally biased region" description="Polar residues" evidence="6">
    <location>
        <begin position="69"/>
        <end position="81"/>
    </location>
</feature>
<dbReference type="InterPro" id="IPR007219">
    <property type="entry name" value="XnlR_reg_dom"/>
</dbReference>
<keyword evidence="3" id="KW-0238">DNA-binding</keyword>
<dbReference type="InterPro" id="IPR001138">
    <property type="entry name" value="Zn2Cys6_DnaBD"/>
</dbReference>
<dbReference type="Gene3D" id="4.10.240.10">
    <property type="entry name" value="Zn(2)-C6 fungal-type DNA-binding domain"/>
    <property type="match status" value="1"/>
</dbReference>
<gene>
    <name evidence="8" type="ORF">ASPCAL09684</name>
</gene>
<reference evidence="9" key="1">
    <citation type="journal article" date="2016" name="Genome Announc.">
        <title>Draft genome sequences of fungus Aspergillus calidoustus.</title>
        <authorList>
            <person name="Horn F."/>
            <person name="Linde J."/>
            <person name="Mattern D.J."/>
            <person name="Walther G."/>
            <person name="Guthke R."/>
            <person name="Scherlach K."/>
            <person name="Martin K."/>
            <person name="Brakhage A.A."/>
            <person name="Petzke L."/>
            <person name="Valiante V."/>
        </authorList>
    </citation>
    <scope>NUCLEOTIDE SEQUENCE [LARGE SCALE GENOMIC DNA]</scope>
    <source>
        <strain evidence="9">SF006504</strain>
    </source>
</reference>
<feature type="region of interest" description="Disordered" evidence="6">
    <location>
        <begin position="55"/>
        <end position="104"/>
    </location>
</feature>
<evidence type="ECO:0000256" key="5">
    <source>
        <dbReference type="ARBA" id="ARBA00023242"/>
    </source>
</evidence>
<dbReference type="OMA" id="CLMLMNR"/>
<dbReference type="CDD" id="cd00067">
    <property type="entry name" value="GAL4"/>
    <property type="match status" value="1"/>
</dbReference>
<dbReference type="GO" id="GO:0008270">
    <property type="term" value="F:zinc ion binding"/>
    <property type="evidence" value="ECO:0007669"/>
    <property type="project" value="InterPro"/>
</dbReference>
<dbReference type="PANTHER" id="PTHR47424:SF3">
    <property type="entry name" value="REGULATORY PROTEIN GAL4"/>
    <property type="match status" value="1"/>
</dbReference>
<dbReference type="GO" id="GO:0000981">
    <property type="term" value="F:DNA-binding transcription factor activity, RNA polymerase II-specific"/>
    <property type="evidence" value="ECO:0007669"/>
    <property type="project" value="InterPro"/>
</dbReference>
<name>A0A0U5CB31_ASPCI</name>
<feature type="domain" description="Xylanolytic transcriptional activator regulatory" evidence="7">
    <location>
        <begin position="281"/>
        <end position="344"/>
    </location>
</feature>
<keyword evidence="5" id="KW-0539">Nucleus</keyword>
<evidence type="ECO:0000313" key="9">
    <source>
        <dbReference type="Proteomes" id="UP000054771"/>
    </source>
</evidence>
<evidence type="ECO:0000256" key="2">
    <source>
        <dbReference type="ARBA" id="ARBA00023015"/>
    </source>
</evidence>
<evidence type="ECO:0000256" key="1">
    <source>
        <dbReference type="ARBA" id="ARBA00022723"/>
    </source>
</evidence>
<evidence type="ECO:0000256" key="3">
    <source>
        <dbReference type="ARBA" id="ARBA00023125"/>
    </source>
</evidence>
<dbReference type="Pfam" id="PF04082">
    <property type="entry name" value="Fungal_trans"/>
    <property type="match status" value="1"/>
</dbReference>
<evidence type="ECO:0000256" key="4">
    <source>
        <dbReference type="ARBA" id="ARBA00023163"/>
    </source>
</evidence>
<keyword evidence="4" id="KW-0804">Transcription</keyword>
<dbReference type="EMBL" id="CDMC01000008">
    <property type="protein sequence ID" value="CEL06508.1"/>
    <property type="molecule type" value="Genomic_DNA"/>
</dbReference>
<dbReference type="GO" id="GO:0006351">
    <property type="term" value="P:DNA-templated transcription"/>
    <property type="evidence" value="ECO:0007669"/>
    <property type="project" value="InterPro"/>
</dbReference>
<evidence type="ECO:0000259" key="7">
    <source>
        <dbReference type="SMART" id="SM00906"/>
    </source>
</evidence>
<protein>
    <recommendedName>
        <fullName evidence="7">Xylanolytic transcriptional activator regulatory domain-containing protein</fullName>
    </recommendedName>
</protein>
<sequence>MEQHPQPKPHRPRLKVRSACLSCRSRKAKCDGSRPGCTRARTQVYTLTAHTDTSFQSHGLAPSAHSRHTPPSSVGTPSSHGDSVAVPRDADREHGNPNHDQSRTYYSAHGRFADQIVAAIDPAATSHKVPFVDAPLFENLILDPQSSTLRSHFVTELPPRAYADQLVDIYWRYVEPVEPVLDYHRFTENYEKIYSTVDGPPCTRSDSNLWLCILNVVCALAIQRQEHIPAPQRNEQGNRFFLRAWALLPIDLLWMPVSLELLQSLILVNRYLHCTDNQHKTWMTAGVAIRMAQSLCGHRGESNDEALKMKVWASCVALDRCTSWSLGKASALVPVPLPPNSSQRRGVTNPPKDSWGMRLYEIGNQIQLAQLRARSTHGSASQSPQDEYCNAALQLDASLQQWEDSLPAEWQAQNLKMLGDRSSRSERYLLQLRYLHHRIFLYRPMLARIYSMASTPSTHSSPSSLCTPRPTSATGTLNHRLLQNAATMCLEAAQRIATLIVETLEHDQAQAEPIGLLPWWYRLYYLHIAGANFLAAMISRELFTESVARSWEEVLGALHAHEHLCGYAVQCGRTFAMLAGRIRRVGGGGLDVSTCEGSVGGAGTNASAGADVGASSLEMDESPPGISFDELFQDIDFDMDGFLFGAAPFGQGGV</sequence>
<dbReference type="STRING" id="454130.A0A0U5CB31"/>